<sequence>MELDIVPRSHPDYLDNLLPGYRFCPTDQELILYYLKRQIETGERPASRIFEVNLYNYSPEQLTTEYRPCDDKWYFLTSRERKYQKGDVPNRRTRDFGFWKMTQKFTRVYRDETRREVIGRKGSLAFYDEKGCKTSWLMHEYTMDDPNLPVGSRKNDKKVLTDWVLCTIYKKKNSNKMEAPNHQVSIATNIFQFSINNPHNPDSLAIDVAVAQTNAYTSPVTSAEHMMAPLSTASRDITNKQTYQMIEPLAARAPVSSSEDVPMDDGGDHMFQMDDLISKTWSVVDDHGDFDFDLDVFSLDELLGPEFRV</sequence>
<evidence type="ECO:0000313" key="7">
    <source>
        <dbReference type="Proteomes" id="UP001408789"/>
    </source>
</evidence>
<evidence type="ECO:0000313" key="6">
    <source>
        <dbReference type="EMBL" id="KAK9064234.1"/>
    </source>
</evidence>
<dbReference type="Pfam" id="PF02365">
    <property type="entry name" value="NAM"/>
    <property type="match status" value="1"/>
</dbReference>
<dbReference type="InterPro" id="IPR036093">
    <property type="entry name" value="NAC_dom_sf"/>
</dbReference>
<dbReference type="SUPFAM" id="SSF101941">
    <property type="entry name" value="NAC domain"/>
    <property type="match status" value="1"/>
</dbReference>
<proteinExistence type="predicted"/>
<keyword evidence="7" id="KW-1185">Reference proteome</keyword>
<dbReference type="GO" id="GO:0003677">
    <property type="term" value="F:DNA binding"/>
    <property type="evidence" value="ECO:0007669"/>
    <property type="project" value="UniProtKB-KW"/>
</dbReference>
<dbReference type="PANTHER" id="PTHR31719">
    <property type="entry name" value="NAC TRANSCRIPTION FACTOR 56"/>
    <property type="match status" value="1"/>
</dbReference>
<accession>A0AAP0CWK2</accession>
<keyword evidence="2" id="KW-0238">DNA-binding</keyword>
<evidence type="ECO:0000256" key="1">
    <source>
        <dbReference type="ARBA" id="ARBA00023015"/>
    </source>
</evidence>
<comment type="caution">
    <text evidence="6">The sequence shown here is derived from an EMBL/GenBank/DDBJ whole genome shotgun (WGS) entry which is preliminary data.</text>
</comment>
<gene>
    <name evidence="6" type="ORF">SSX86_015614</name>
</gene>
<dbReference type="InterPro" id="IPR003441">
    <property type="entry name" value="NAC-dom"/>
</dbReference>
<name>A0AAP0CWK2_9ASTR</name>
<organism evidence="6 7">
    <name type="scientific">Deinandra increscens subsp. villosa</name>
    <dbReference type="NCBI Taxonomy" id="3103831"/>
    <lineage>
        <taxon>Eukaryota</taxon>
        <taxon>Viridiplantae</taxon>
        <taxon>Streptophyta</taxon>
        <taxon>Embryophyta</taxon>
        <taxon>Tracheophyta</taxon>
        <taxon>Spermatophyta</taxon>
        <taxon>Magnoliopsida</taxon>
        <taxon>eudicotyledons</taxon>
        <taxon>Gunneridae</taxon>
        <taxon>Pentapetalae</taxon>
        <taxon>asterids</taxon>
        <taxon>campanulids</taxon>
        <taxon>Asterales</taxon>
        <taxon>Asteraceae</taxon>
        <taxon>Asteroideae</taxon>
        <taxon>Heliantheae alliance</taxon>
        <taxon>Madieae</taxon>
        <taxon>Madiinae</taxon>
        <taxon>Deinandra</taxon>
    </lineage>
</organism>
<dbReference type="Proteomes" id="UP001408789">
    <property type="component" value="Unassembled WGS sequence"/>
</dbReference>
<evidence type="ECO:0000256" key="2">
    <source>
        <dbReference type="ARBA" id="ARBA00023125"/>
    </source>
</evidence>
<evidence type="ECO:0000256" key="3">
    <source>
        <dbReference type="ARBA" id="ARBA00023163"/>
    </source>
</evidence>
<dbReference type="GO" id="GO:0006355">
    <property type="term" value="P:regulation of DNA-templated transcription"/>
    <property type="evidence" value="ECO:0007669"/>
    <property type="project" value="InterPro"/>
</dbReference>
<evidence type="ECO:0000256" key="4">
    <source>
        <dbReference type="ARBA" id="ARBA00023242"/>
    </source>
</evidence>
<keyword evidence="1" id="KW-0805">Transcription regulation</keyword>
<keyword evidence="4" id="KW-0539">Nucleus</keyword>
<feature type="domain" description="NAC" evidence="5">
    <location>
        <begin position="17"/>
        <end position="171"/>
    </location>
</feature>
<dbReference type="AlphaFoldDB" id="A0AAP0CWK2"/>
<dbReference type="PROSITE" id="PS51005">
    <property type="entry name" value="NAC"/>
    <property type="match status" value="1"/>
</dbReference>
<evidence type="ECO:0000259" key="5">
    <source>
        <dbReference type="PROSITE" id="PS51005"/>
    </source>
</evidence>
<dbReference type="PANTHER" id="PTHR31719:SF179">
    <property type="entry name" value="OS08G0148400 PROTEIN"/>
    <property type="match status" value="1"/>
</dbReference>
<dbReference type="EMBL" id="JBCNJP010000017">
    <property type="protein sequence ID" value="KAK9064234.1"/>
    <property type="molecule type" value="Genomic_DNA"/>
</dbReference>
<dbReference type="Gene3D" id="2.170.150.80">
    <property type="entry name" value="NAC domain"/>
    <property type="match status" value="1"/>
</dbReference>
<protein>
    <recommendedName>
        <fullName evidence="5">NAC domain-containing protein</fullName>
    </recommendedName>
</protein>
<keyword evidence="3" id="KW-0804">Transcription</keyword>
<reference evidence="6 7" key="1">
    <citation type="submission" date="2024-04" db="EMBL/GenBank/DDBJ databases">
        <title>The reference genome of an endangered Asteraceae, Deinandra increscens subsp. villosa, native to the Central Coast of California.</title>
        <authorList>
            <person name="Guilliams M."/>
            <person name="Hasenstab-Lehman K."/>
            <person name="Meyer R."/>
            <person name="Mcevoy S."/>
        </authorList>
    </citation>
    <scope>NUCLEOTIDE SEQUENCE [LARGE SCALE GENOMIC DNA]</scope>
    <source>
        <tissue evidence="6">Leaf</tissue>
    </source>
</reference>